<dbReference type="NCBIfam" id="NF006871">
    <property type="entry name" value="PRK09367.1"/>
    <property type="match status" value="1"/>
</dbReference>
<evidence type="ECO:0000256" key="7">
    <source>
        <dbReference type="RuleBase" id="RU003954"/>
    </source>
</evidence>
<dbReference type="SUPFAM" id="SSF48557">
    <property type="entry name" value="L-aspartase-like"/>
    <property type="match status" value="1"/>
</dbReference>
<evidence type="ECO:0000313" key="9">
    <source>
        <dbReference type="EMBL" id="SPF42816.1"/>
    </source>
</evidence>
<organism evidence="9 10">
    <name type="scientific">Candidatus Sulfotelmatobacter kueseliae</name>
    <dbReference type="NCBI Taxonomy" id="2042962"/>
    <lineage>
        <taxon>Bacteria</taxon>
        <taxon>Pseudomonadati</taxon>
        <taxon>Acidobacteriota</taxon>
        <taxon>Terriglobia</taxon>
        <taxon>Terriglobales</taxon>
        <taxon>Candidatus Korobacteraceae</taxon>
        <taxon>Candidatus Sulfotelmatobacter</taxon>
    </lineage>
</organism>
<evidence type="ECO:0000256" key="3">
    <source>
        <dbReference type="ARBA" id="ARBA00022808"/>
    </source>
</evidence>
<name>A0A2U3KT26_9BACT</name>
<dbReference type="GO" id="GO:0019556">
    <property type="term" value="P:L-histidine catabolic process to glutamate and formamide"/>
    <property type="evidence" value="ECO:0007669"/>
    <property type="project" value="UniProtKB-UniPathway"/>
</dbReference>
<dbReference type="Pfam" id="PF00221">
    <property type="entry name" value="Lyase_aromatic"/>
    <property type="match status" value="1"/>
</dbReference>
<dbReference type="CDD" id="cd00332">
    <property type="entry name" value="PAL-HAL"/>
    <property type="match status" value="1"/>
</dbReference>
<evidence type="ECO:0000313" key="10">
    <source>
        <dbReference type="Proteomes" id="UP000238701"/>
    </source>
</evidence>
<evidence type="ECO:0000256" key="6">
    <source>
        <dbReference type="NCBIfam" id="TIGR01225"/>
    </source>
</evidence>
<protein>
    <recommendedName>
        <fullName evidence="2 6">Histidine ammonia-lyase</fullName>
        <ecNumber evidence="2 6">4.3.1.3</ecNumber>
    </recommendedName>
</protein>
<dbReference type="GO" id="GO:0004397">
    <property type="term" value="F:histidine ammonia-lyase activity"/>
    <property type="evidence" value="ECO:0007669"/>
    <property type="project" value="UniProtKB-UniRule"/>
</dbReference>
<comment type="catalytic activity">
    <reaction evidence="5">
        <text>L-histidine = trans-urocanate + NH4(+)</text>
        <dbReference type="Rhea" id="RHEA:21232"/>
        <dbReference type="ChEBI" id="CHEBI:17771"/>
        <dbReference type="ChEBI" id="CHEBI:28938"/>
        <dbReference type="ChEBI" id="CHEBI:57595"/>
        <dbReference type="EC" id="4.3.1.3"/>
    </reaction>
</comment>
<dbReference type="InterPro" id="IPR001106">
    <property type="entry name" value="Aromatic_Lyase"/>
</dbReference>
<dbReference type="InterPro" id="IPR008948">
    <property type="entry name" value="L-Aspartase-like"/>
</dbReference>
<gene>
    <name evidence="9" type="primary">hutH</name>
    <name evidence="9" type="ORF">SBA1_470041</name>
</gene>
<evidence type="ECO:0000256" key="1">
    <source>
        <dbReference type="ARBA" id="ARBA00005113"/>
    </source>
</evidence>
<keyword evidence="3" id="KW-0369">Histidine metabolism</keyword>
<dbReference type="NCBIfam" id="TIGR01225">
    <property type="entry name" value="hutH"/>
    <property type="match status" value="1"/>
</dbReference>
<dbReference type="PANTHER" id="PTHR10362">
    <property type="entry name" value="HISTIDINE AMMONIA-LYASE"/>
    <property type="match status" value="1"/>
</dbReference>
<evidence type="ECO:0000256" key="8">
    <source>
        <dbReference type="SAM" id="MobiDB-lite"/>
    </source>
</evidence>
<dbReference type="EC" id="4.3.1.3" evidence="2 6"/>
<evidence type="ECO:0000256" key="4">
    <source>
        <dbReference type="ARBA" id="ARBA00023239"/>
    </source>
</evidence>
<proteinExistence type="inferred from homology"/>
<feature type="region of interest" description="Disordered" evidence="8">
    <location>
        <begin position="1"/>
        <end position="23"/>
    </location>
</feature>
<dbReference type="AlphaFoldDB" id="A0A2U3KT26"/>
<accession>A0A2U3KT26</accession>
<evidence type="ECO:0000256" key="5">
    <source>
        <dbReference type="ARBA" id="ARBA00049269"/>
    </source>
</evidence>
<dbReference type="Proteomes" id="UP000238701">
    <property type="component" value="Unassembled WGS sequence"/>
</dbReference>
<comment type="similarity">
    <text evidence="7">Belongs to the PAL/histidase family.</text>
</comment>
<dbReference type="Gene3D" id="1.10.275.10">
    <property type="entry name" value="Fumarase/aspartase (N-terminal domain)"/>
    <property type="match status" value="1"/>
</dbReference>
<dbReference type="InterPro" id="IPR005921">
    <property type="entry name" value="HutH"/>
</dbReference>
<comment type="pathway">
    <text evidence="1">Amino-acid degradation; L-histidine degradation into L-glutamate; N-formimidoyl-L-glutamate from L-histidine: step 1/3.</text>
</comment>
<sequence length="524" mass="57156">MTLLADERSRQNTKSGNGTNRLDGHSLTIEDVVAIARNRQRISLHPDAVARINQCRGMLERKIHSHEIMYGVNTGIGELSEVVLTPEQVEQYQKFLLYSHAAGCGDPCTEENVRAAMLSRLNTHCWGHSGIRLEVVQTQVEMLNRGVTPVVCQKGSVGACGDLSPMAQMAITLMGEGEVFYQGRRLPAKQGMAEAGIPTIVFRERDGLAAINGSNFISGMGCLELSDAECWLRTQEVALAMTLEALNANMKAYDPRVHAVRGYPGAQECAENIRKLTDGSEMLQRPGKKVQDAYSLRSSPQVIGAAREAFKWARYMLEIELNHAADNPTFFPDDDTVLTGANFQGTPMAFALETVGMSVTTVATLSERRLNRLLNPHLSMGLPAFLTKGAGMFSGLMLTQYTAGALVCENRVLSHPAATGSIPAAADQEDFVSMGMTTAIKTRQIIENAWYVVAIELMAAAQAFDFRAPAKPAPATQAAYEAVRKRVKKLEEDRPLFDDINTLAKAAKDGEILEAATRIVPELK</sequence>
<dbReference type="OrthoDB" id="9806955at2"/>
<evidence type="ECO:0000256" key="2">
    <source>
        <dbReference type="ARBA" id="ARBA00012994"/>
    </source>
</evidence>
<dbReference type="InterPro" id="IPR024083">
    <property type="entry name" value="Fumarase/histidase_N"/>
</dbReference>
<dbReference type="GO" id="GO:0019557">
    <property type="term" value="P:L-histidine catabolic process to glutamate and formate"/>
    <property type="evidence" value="ECO:0007669"/>
    <property type="project" value="UniProtKB-UniPathway"/>
</dbReference>
<dbReference type="GO" id="GO:0005737">
    <property type="term" value="C:cytoplasm"/>
    <property type="evidence" value="ECO:0007669"/>
    <property type="project" value="InterPro"/>
</dbReference>
<reference evidence="10" key="1">
    <citation type="submission" date="2018-02" db="EMBL/GenBank/DDBJ databases">
        <authorList>
            <person name="Hausmann B."/>
        </authorList>
    </citation>
    <scope>NUCLEOTIDE SEQUENCE [LARGE SCALE GENOMIC DNA]</scope>
    <source>
        <strain evidence="10">Peat soil MAG SbA1</strain>
    </source>
</reference>
<dbReference type="Gene3D" id="1.20.200.10">
    <property type="entry name" value="Fumarase/aspartase (Central domain)"/>
    <property type="match status" value="1"/>
</dbReference>
<dbReference type="UniPathway" id="UPA00379">
    <property type="reaction ID" value="UER00549"/>
</dbReference>
<dbReference type="FunFam" id="1.10.275.10:FF:000005">
    <property type="entry name" value="Histidine ammonia-lyase"/>
    <property type="match status" value="1"/>
</dbReference>
<feature type="compositionally biased region" description="Basic and acidic residues" evidence="8">
    <location>
        <begin position="1"/>
        <end position="10"/>
    </location>
</feature>
<dbReference type="EMBL" id="OMOD01000141">
    <property type="protein sequence ID" value="SPF42816.1"/>
    <property type="molecule type" value="Genomic_DNA"/>
</dbReference>
<keyword evidence="4 7" id="KW-0456">Lyase</keyword>